<keyword evidence="4" id="KW-1185">Reference proteome</keyword>
<reference evidence="3 4" key="2">
    <citation type="journal article" date="2011" name="J. Antibiot.">
        <title>Furaquinocins I and J: novel polyketide isoprenoid hybrid compounds from Streptomyces reveromyceticus SN-593.</title>
        <authorList>
            <person name="Panthee S."/>
            <person name="Takahashi S."/>
            <person name="Takagi H."/>
            <person name="Nogawa T."/>
            <person name="Oowada E."/>
            <person name="Uramoto M."/>
            <person name="Osada H."/>
        </authorList>
    </citation>
    <scope>NUCLEOTIDE SEQUENCE [LARGE SCALE GENOMIC DNA]</scope>
    <source>
        <strain evidence="3 4">SN-593</strain>
    </source>
</reference>
<dbReference type="AlphaFoldDB" id="A0A7U3V078"/>
<dbReference type="InterPro" id="IPR039365">
    <property type="entry name" value="IS701-like"/>
</dbReference>
<dbReference type="PANTHER" id="PTHR33627">
    <property type="entry name" value="TRANSPOSASE"/>
    <property type="match status" value="1"/>
</dbReference>
<evidence type="ECO:0000313" key="3">
    <source>
        <dbReference type="EMBL" id="BBB01902.1"/>
    </source>
</evidence>
<dbReference type="Pfam" id="PF13546">
    <property type="entry name" value="DDE_5"/>
    <property type="match status" value="1"/>
</dbReference>
<reference evidence="3 4" key="1">
    <citation type="journal article" date="2010" name="J. Bacteriol.">
        <title>Biochemical characterization of a novel indole prenyltransferase from Streptomyces sp. SN-593.</title>
        <authorList>
            <person name="Takahashi S."/>
            <person name="Takagi H."/>
            <person name="Toyoda A."/>
            <person name="Uramoto M."/>
            <person name="Nogawa T."/>
            <person name="Ueki M."/>
            <person name="Sakaki Y."/>
            <person name="Osada H."/>
        </authorList>
    </citation>
    <scope>NUCLEOTIDE SEQUENCE [LARGE SCALE GENOMIC DNA]</scope>
    <source>
        <strain evidence="3 4">SN-593</strain>
    </source>
</reference>
<accession>A0A7U3V078</accession>
<feature type="compositionally biased region" description="Gly residues" evidence="1">
    <location>
        <begin position="315"/>
        <end position="331"/>
    </location>
</feature>
<gene>
    <name evidence="3" type="ORF">RVR_9531</name>
</gene>
<feature type="domain" description="Transposase IS701-like DDE" evidence="2">
    <location>
        <begin position="42"/>
        <end position="259"/>
    </location>
</feature>
<protein>
    <submittedName>
        <fullName evidence="3">Putative regulatory protein</fullName>
    </submittedName>
</protein>
<dbReference type="PANTHER" id="PTHR33627:SF1">
    <property type="entry name" value="TRANSPOSASE"/>
    <property type="match status" value="1"/>
</dbReference>
<reference evidence="3 4" key="4">
    <citation type="journal article" date="2020" name="Sci. Rep.">
        <title>beta-carboline chemical signals induce reveromycin production through a LuxR family regulator in Streptomyces sp. SN-593.</title>
        <authorList>
            <person name="Panthee S."/>
            <person name="Kito N."/>
            <person name="Hayashi T."/>
            <person name="Shimizu T."/>
            <person name="Ishikawa J."/>
            <person name="Hamamoto H."/>
            <person name="Osada H."/>
            <person name="Takahashi S."/>
        </authorList>
    </citation>
    <scope>NUCLEOTIDE SEQUENCE [LARGE SCALE GENOMIC DNA]</scope>
    <source>
        <strain evidence="3 4">SN-593</strain>
    </source>
</reference>
<organism evidence="3 4">
    <name type="scientific">Actinacidiphila reveromycinica</name>
    <dbReference type="NCBI Taxonomy" id="659352"/>
    <lineage>
        <taxon>Bacteria</taxon>
        <taxon>Bacillati</taxon>
        <taxon>Actinomycetota</taxon>
        <taxon>Actinomycetes</taxon>
        <taxon>Kitasatosporales</taxon>
        <taxon>Streptomycetaceae</taxon>
        <taxon>Actinacidiphila</taxon>
    </lineage>
</organism>
<feature type="region of interest" description="Disordered" evidence="1">
    <location>
        <begin position="1"/>
        <end position="33"/>
    </location>
</feature>
<dbReference type="Proteomes" id="UP000595703">
    <property type="component" value="Chromosome"/>
</dbReference>
<dbReference type="InterPro" id="IPR038721">
    <property type="entry name" value="IS701-like_DDE_dom"/>
</dbReference>
<name>A0A7U3V078_9ACTN</name>
<proteinExistence type="predicted"/>
<dbReference type="EMBL" id="AP018365">
    <property type="protein sequence ID" value="BBB01902.1"/>
    <property type="molecule type" value="Genomic_DNA"/>
</dbReference>
<evidence type="ECO:0000259" key="2">
    <source>
        <dbReference type="Pfam" id="PF13546"/>
    </source>
</evidence>
<evidence type="ECO:0000256" key="1">
    <source>
        <dbReference type="SAM" id="MobiDB-lite"/>
    </source>
</evidence>
<reference evidence="3 4" key="3">
    <citation type="journal article" date="2011" name="Nat. Chem. Biol.">
        <title>Reveromycin A biosynthesis uses RevG and RevJ for stereospecific spiroacetal formation.</title>
        <authorList>
            <person name="Takahashi S."/>
            <person name="Toyoda A."/>
            <person name="Sekiyama Y."/>
            <person name="Takagi H."/>
            <person name="Nogawa T."/>
            <person name="Uramoto M."/>
            <person name="Suzuki R."/>
            <person name="Koshino H."/>
            <person name="Kumano T."/>
            <person name="Panthee S."/>
            <person name="Dairi T."/>
            <person name="Ishikawa J."/>
            <person name="Ikeda H."/>
            <person name="Sakaki Y."/>
            <person name="Osada H."/>
        </authorList>
    </citation>
    <scope>NUCLEOTIDE SEQUENCE [LARGE SCALE GENOMIC DNA]</scope>
    <source>
        <strain evidence="3 4">SN-593</strain>
    </source>
</reference>
<feature type="region of interest" description="Disordered" evidence="1">
    <location>
        <begin position="311"/>
        <end position="331"/>
    </location>
</feature>
<sequence>MSIRTEENTAAYAPPGPGRSPGSAAPPRDAPEQAVRGLSDALFGSFPRRDQRRKGELYLRGLLLAEGRKTIRNIGAHVGGAGMEQSLHHFISSSTWDWMPVRRALAGYVRTVSSPHLWVVQPMPIPKAGDRSVGVHEDVDPGTEKAFHGQRAFGLWHVSDALDVPVHWRLYLPEPWLRDPARRCRAEIPDEAPEETWEQCAAATVLRPMADWRLAPRPVVLNAPVDRIADTLGRFTAAGVPVVARVSGTAPLTVRDPALARHAGRTYGAQQILALAKGLRRRVDRPGPAGSPGIHGTSWAVGVRVGTAGRFAGPGQTGPGDGTGSAGACGSGIPGGNGGNLLLLGELEEPRLQPTRCWITNMEAFPVRSLLRVTDLAGRVGRALDGTGEGVGLKDFDGRSFRGWHRHVTLASAAHAATSLAGTVVPWG</sequence>
<dbReference type="KEGG" id="arev:RVR_9531"/>
<evidence type="ECO:0000313" key="4">
    <source>
        <dbReference type="Proteomes" id="UP000595703"/>
    </source>
</evidence>